<evidence type="ECO:0000313" key="1">
    <source>
        <dbReference type="EMBL" id="KAK0147697.1"/>
    </source>
</evidence>
<name>A0AA47P5S3_MERPO</name>
<gene>
    <name evidence="1" type="ORF">N1851_012831</name>
</gene>
<evidence type="ECO:0000313" key="2">
    <source>
        <dbReference type="Proteomes" id="UP001174136"/>
    </source>
</evidence>
<reference evidence="1" key="1">
    <citation type="journal article" date="2023" name="Front. Mar. Sci.">
        <title>A new Merluccius polli reference genome to investigate the effects of global change in West African waters.</title>
        <authorList>
            <person name="Mateo J.L."/>
            <person name="Blanco-Fernandez C."/>
            <person name="Garcia-Vazquez E."/>
            <person name="Machado-Schiaffino G."/>
        </authorList>
    </citation>
    <scope>NUCLEOTIDE SEQUENCE</scope>
    <source>
        <strain evidence="1">C29</strain>
        <tissue evidence="1">Fin</tissue>
    </source>
</reference>
<keyword evidence="2" id="KW-1185">Reference proteome</keyword>
<dbReference type="EMBL" id="JAOPHQ010002286">
    <property type="protein sequence ID" value="KAK0147697.1"/>
    <property type="molecule type" value="Genomic_DNA"/>
</dbReference>
<protein>
    <submittedName>
        <fullName evidence="1">Uncharacterized protein</fullName>
    </submittedName>
</protein>
<dbReference type="AlphaFoldDB" id="A0AA47P5S3"/>
<proteinExistence type="predicted"/>
<dbReference type="Proteomes" id="UP001174136">
    <property type="component" value="Unassembled WGS sequence"/>
</dbReference>
<sequence length="112" mass="12623">MKVSETATMQSIECTTIDIPVPATLPFMNLLIQIYCHHLNLQTLCLLGRLIFMCPTTLQQANSCYVQSGTMLIPEPKYKVYVTDKEMEQVAQSPIKKHPCLTEKWSLIGYGG</sequence>
<comment type="caution">
    <text evidence="1">The sequence shown here is derived from an EMBL/GenBank/DDBJ whole genome shotgun (WGS) entry which is preliminary data.</text>
</comment>
<accession>A0AA47P5S3</accession>
<organism evidence="1 2">
    <name type="scientific">Merluccius polli</name>
    <name type="common">Benguela hake</name>
    <name type="synonym">Merluccius cadenati</name>
    <dbReference type="NCBI Taxonomy" id="89951"/>
    <lineage>
        <taxon>Eukaryota</taxon>
        <taxon>Metazoa</taxon>
        <taxon>Chordata</taxon>
        <taxon>Craniata</taxon>
        <taxon>Vertebrata</taxon>
        <taxon>Euteleostomi</taxon>
        <taxon>Actinopterygii</taxon>
        <taxon>Neopterygii</taxon>
        <taxon>Teleostei</taxon>
        <taxon>Neoteleostei</taxon>
        <taxon>Acanthomorphata</taxon>
        <taxon>Zeiogadaria</taxon>
        <taxon>Gadariae</taxon>
        <taxon>Gadiformes</taxon>
        <taxon>Gadoidei</taxon>
        <taxon>Merlucciidae</taxon>
        <taxon>Merluccius</taxon>
    </lineage>
</organism>